<protein>
    <submittedName>
        <fullName evidence="1">Uncharacterized protein</fullName>
    </submittedName>
</protein>
<dbReference type="Proteomes" id="UP001368270">
    <property type="component" value="Unassembled WGS sequence"/>
</dbReference>
<keyword evidence="2" id="KW-1185">Reference proteome</keyword>
<sequence length="186" mass="21211">MKIGILGNMNNNSNNLAQYLRAEGADAHLLFYENEATHFTPDADEVTQPDYPQRTINWGSYKNFMNPAKGQQVRDDIAPYDLLIGTRLAPAYLARFTDRKLDGFMPTGGDIWTVPHFSGFAPKNLLKWAFVSRAQRKGIRESRRIFMDKTNQIVEDLVTPLFDANRRVETGVPAIYAPSYQGNHWE</sequence>
<dbReference type="EMBL" id="JBBGAZ010000016">
    <property type="protein sequence ID" value="MEJ5220044.1"/>
    <property type="molecule type" value="Genomic_DNA"/>
</dbReference>
<reference evidence="1 2" key="1">
    <citation type="submission" date="2024-03" db="EMBL/GenBank/DDBJ databases">
        <title>Cognatishimia coralii sp. nov., a marine bacterium isolated from coral surrounding seawater.</title>
        <authorList>
            <person name="Liu X."/>
            <person name="Liu S."/>
            <person name="Sun H."/>
            <person name="Zhang Y."/>
        </authorList>
    </citation>
    <scope>NUCLEOTIDE SEQUENCE [LARGE SCALE GENOMIC DNA]</scope>
    <source>
        <strain evidence="1 2">D5M38</strain>
    </source>
</reference>
<accession>A0ABU8QKV3</accession>
<proteinExistence type="predicted"/>
<evidence type="ECO:0000313" key="1">
    <source>
        <dbReference type="EMBL" id="MEJ5220044.1"/>
    </source>
</evidence>
<dbReference type="RefSeq" id="WP_339404685.1">
    <property type="nucleotide sequence ID" value="NZ_JBBGAZ010000016.1"/>
</dbReference>
<comment type="caution">
    <text evidence="1">The sequence shown here is derived from an EMBL/GenBank/DDBJ whole genome shotgun (WGS) entry which is preliminary data.</text>
</comment>
<name>A0ABU8QKV3_9RHOB</name>
<evidence type="ECO:0000313" key="2">
    <source>
        <dbReference type="Proteomes" id="UP001368270"/>
    </source>
</evidence>
<feature type="non-terminal residue" evidence="1">
    <location>
        <position position="186"/>
    </location>
</feature>
<organism evidence="1 2">
    <name type="scientific">Cognatishimia coralii</name>
    <dbReference type="NCBI Taxonomy" id="3083254"/>
    <lineage>
        <taxon>Bacteria</taxon>
        <taxon>Pseudomonadati</taxon>
        <taxon>Pseudomonadota</taxon>
        <taxon>Alphaproteobacteria</taxon>
        <taxon>Rhodobacterales</taxon>
        <taxon>Paracoccaceae</taxon>
        <taxon>Cognatishimia</taxon>
    </lineage>
</organism>
<gene>
    <name evidence="1" type="ORF">WG622_17450</name>
</gene>